<sequence length="368" mass="38631">MGTSRQILARQAALLTIGLWLATAALFLLPSMLLGVPMSASMLAGVGSTVALGIPVSALIYRVAMRFRDAAPSWRYGVTGAVALAVAIGVTLIDAYKSAWLMHLLNPEMGPERVMFRALGSLAGWVPLFALIAALYLILIHNEQLAARAREVAAAREAASRAALAAAEAERATTAARLEMLRYQLNPHFLFNTLNAISSSVVTGRADAAESMLGKLSDFLRTTLTAPASGMVAIEDELQTLADYLAIEGARLGERLNVEMNCPPELRDVPIPALLLQPLVENAIKHGVGSTSRPVVLLVDVSRDAGHVRICVADDAGGNGRASGVPGTGLGHANVRERLAAIYGAAAALDAAPTEAGYRACVRWPVGG</sequence>
<dbReference type="Proteomes" id="UP000706039">
    <property type="component" value="Unassembled WGS sequence"/>
</dbReference>
<feature type="transmembrane region" description="Helical" evidence="1">
    <location>
        <begin position="12"/>
        <end position="36"/>
    </location>
</feature>
<feature type="transmembrane region" description="Helical" evidence="1">
    <location>
        <begin position="116"/>
        <end position="140"/>
    </location>
</feature>
<evidence type="ECO:0000259" key="2">
    <source>
        <dbReference type="Pfam" id="PF06580"/>
    </source>
</evidence>
<dbReference type="SUPFAM" id="SSF55874">
    <property type="entry name" value="ATPase domain of HSP90 chaperone/DNA topoisomerase II/histidine kinase"/>
    <property type="match status" value="1"/>
</dbReference>
<keyword evidence="4" id="KW-1185">Reference proteome</keyword>
<evidence type="ECO:0000313" key="3">
    <source>
        <dbReference type="EMBL" id="MBY8825299.1"/>
    </source>
</evidence>
<dbReference type="InterPro" id="IPR036890">
    <property type="entry name" value="HATPase_C_sf"/>
</dbReference>
<keyword evidence="3" id="KW-0418">Kinase</keyword>
<name>A0ABS7PZ85_9SPHN</name>
<evidence type="ECO:0000313" key="4">
    <source>
        <dbReference type="Proteomes" id="UP000706039"/>
    </source>
</evidence>
<dbReference type="EMBL" id="JAINVV010000011">
    <property type="protein sequence ID" value="MBY8825299.1"/>
    <property type="molecule type" value="Genomic_DNA"/>
</dbReference>
<dbReference type="GO" id="GO:0016301">
    <property type="term" value="F:kinase activity"/>
    <property type="evidence" value="ECO:0007669"/>
    <property type="project" value="UniProtKB-KW"/>
</dbReference>
<protein>
    <submittedName>
        <fullName evidence="3">Histidine kinase</fullName>
    </submittedName>
</protein>
<dbReference type="InterPro" id="IPR050640">
    <property type="entry name" value="Bact_2-comp_sensor_kinase"/>
</dbReference>
<reference evidence="3 4" key="1">
    <citation type="submission" date="2021-08" db="EMBL/GenBank/DDBJ databases">
        <authorList>
            <person name="Tuo L."/>
        </authorList>
    </citation>
    <scope>NUCLEOTIDE SEQUENCE [LARGE SCALE GENOMIC DNA]</scope>
    <source>
        <strain evidence="3 4">JCM 31229</strain>
    </source>
</reference>
<accession>A0ABS7PZ85</accession>
<dbReference type="PANTHER" id="PTHR34220">
    <property type="entry name" value="SENSOR HISTIDINE KINASE YPDA"/>
    <property type="match status" value="1"/>
</dbReference>
<dbReference type="InterPro" id="IPR010559">
    <property type="entry name" value="Sig_transdc_His_kin_internal"/>
</dbReference>
<organism evidence="3 4">
    <name type="scientific">Sphingomonas colocasiae</name>
    <dbReference type="NCBI Taxonomy" id="1848973"/>
    <lineage>
        <taxon>Bacteria</taxon>
        <taxon>Pseudomonadati</taxon>
        <taxon>Pseudomonadota</taxon>
        <taxon>Alphaproteobacteria</taxon>
        <taxon>Sphingomonadales</taxon>
        <taxon>Sphingomonadaceae</taxon>
        <taxon>Sphingomonas</taxon>
    </lineage>
</organism>
<keyword evidence="1" id="KW-0812">Transmembrane</keyword>
<dbReference type="RefSeq" id="WP_222992391.1">
    <property type="nucleotide sequence ID" value="NZ_JAINVV010000011.1"/>
</dbReference>
<keyword evidence="1" id="KW-1133">Transmembrane helix</keyword>
<dbReference type="Pfam" id="PF06580">
    <property type="entry name" value="His_kinase"/>
    <property type="match status" value="1"/>
</dbReference>
<proteinExistence type="predicted"/>
<feature type="domain" description="Signal transduction histidine kinase internal region" evidence="2">
    <location>
        <begin position="176"/>
        <end position="256"/>
    </location>
</feature>
<dbReference type="PANTHER" id="PTHR34220:SF9">
    <property type="entry name" value="SIGNAL TRANSDUCTION HISTIDINE KINASE INTERNAL REGION DOMAIN-CONTAINING PROTEIN"/>
    <property type="match status" value="1"/>
</dbReference>
<feature type="transmembrane region" description="Helical" evidence="1">
    <location>
        <begin position="42"/>
        <end position="64"/>
    </location>
</feature>
<dbReference type="Gene3D" id="3.30.565.10">
    <property type="entry name" value="Histidine kinase-like ATPase, C-terminal domain"/>
    <property type="match status" value="1"/>
</dbReference>
<keyword evidence="3" id="KW-0808">Transferase</keyword>
<keyword evidence="1" id="KW-0472">Membrane</keyword>
<feature type="transmembrane region" description="Helical" evidence="1">
    <location>
        <begin position="76"/>
        <end position="96"/>
    </location>
</feature>
<comment type="caution">
    <text evidence="3">The sequence shown here is derived from an EMBL/GenBank/DDBJ whole genome shotgun (WGS) entry which is preliminary data.</text>
</comment>
<evidence type="ECO:0000256" key="1">
    <source>
        <dbReference type="SAM" id="Phobius"/>
    </source>
</evidence>
<gene>
    <name evidence="3" type="ORF">K7G82_23550</name>
</gene>